<sequence>MTDSCETNDLPSGPPNELPTLTLRSHGSLEKHVKVQPVVYPTSPADKTWAKIRSFNVKGTQPISDRDHVILIPDIQGEINHLSSKQ</sequence>
<dbReference type="AlphaFoldDB" id="A0A401L1Y0"/>
<dbReference type="EMBL" id="BDHI01000021">
    <property type="protein sequence ID" value="GCB25524.1"/>
    <property type="molecule type" value="Genomic_DNA"/>
</dbReference>
<evidence type="ECO:0000256" key="1">
    <source>
        <dbReference type="SAM" id="MobiDB-lite"/>
    </source>
</evidence>
<name>A0A401L1Y0_ASPAW</name>
<gene>
    <name evidence="2" type="ORF">AAWM_08409</name>
</gene>
<feature type="region of interest" description="Disordered" evidence="1">
    <location>
        <begin position="1"/>
        <end position="22"/>
    </location>
</feature>
<keyword evidence="3" id="KW-1185">Reference proteome</keyword>
<evidence type="ECO:0000313" key="2">
    <source>
        <dbReference type="EMBL" id="GCB25524.1"/>
    </source>
</evidence>
<protein>
    <submittedName>
        <fullName evidence="2">Uncharacterized protein</fullName>
    </submittedName>
</protein>
<organism evidence="2 3">
    <name type="scientific">Aspergillus awamori</name>
    <name type="common">Black koji mold</name>
    <dbReference type="NCBI Taxonomy" id="105351"/>
    <lineage>
        <taxon>Eukaryota</taxon>
        <taxon>Fungi</taxon>
        <taxon>Dikarya</taxon>
        <taxon>Ascomycota</taxon>
        <taxon>Pezizomycotina</taxon>
        <taxon>Eurotiomycetes</taxon>
        <taxon>Eurotiomycetidae</taxon>
        <taxon>Eurotiales</taxon>
        <taxon>Aspergillaceae</taxon>
        <taxon>Aspergillus</taxon>
    </lineage>
</organism>
<evidence type="ECO:0000313" key="3">
    <source>
        <dbReference type="Proteomes" id="UP000286921"/>
    </source>
</evidence>
<feature type="compositionally biased region" description="Polar residues" evidence="1">
    <location>
        <begin position="1"/>
        <end position="10"/>
    </location>
</feature>
<proteinExistence type="predicted"/>
<reference evidence="2 3" key="1">
    <citation type="submission" date="2016-09" db="EMBL/GenBank/DDBJ databases">
        <title>Aspergillus awamori IFM 58123T.</title>
        <authorList>
            <person name="Kusuya Y."/>
            <person name="Shimizu M."/>
            <person name="Takahashi H."/>
            <person name="Yaguchi T."/>
        </authorList>
    </citation>
    <scope>NUCLEOTIDE SEQUENCE [LARGE SCALE GENOMIC DNA]</scope>
    <source>
        <strain evidence="2 3">IFM 58123</strain>
    </source>
</reference>
<dbReference type="Proteomes" id="UP000286921">
    <property type="component" value="Unassembled WGS sequence"/>
</dbReference>
<comment type="caution">
    <text evidence="2">The sequence shown here is derived from an EMBL/GenBank/DDBJ whole genome shotgun (WGS) entry which is preliminary data.</text>
</comment>
<accession>A0A401L1Y0</accession>